<reference evidence="10" key="1">
    <citation type="submission" date="2020-05" db="EMBL/GenBank/DDBJ databases">
        <authorList>
            <person name="Chiriac C."/>
            <person name="Salcher M."/>
            <person name="Ghai R."/>
            <person name="Kavagutti S V."/>
        </authorList>
    </citation>
    <scope>NUCLEOTIDE SEQUENCE</scope>
</reference>
<dbReference type="EMBL" id="CAEZUU010000020">
    <property type="protein sequence ID" value="CAB4607144.1"/>
    <property type="molecule type" value="Genomic_DNA"/>
</dbReference>
<dbReference type="Gene3D" id="1.10.287.180">
    <property type="entry name" value="Transcription elongation factor, GreA/GreB, N-terminal domain"/>
    <property type="match status" value="1"/>
</dbReference>
<dbReference type="SUPFAM" id="SSF46557">
    <property type="entry name" value="GreA transcript cleavage protein, N-terminal domain"/>
    <property type="match status" value="1"/>
</dbReference>
<dbReference type="PROSITE" id="PS00829">
    <property type="entry name" value="GREAB_1"/>
    <property type="match status" value="1"/>
</dbReference>
<dbReference type="HAMAP" id="MF_00105">
    <property type="entry name" value="GreA_GreB"/>
    <property type="match status" value="1"/>
</dbReference>
<feature type="domain" description="Transcription elongation factor GreA/GreB N-terminal" evidence="9">
    <location>
        <begin position="9"/>
        <end position="78"/>
    </location>
</feature>
<dbReference type="PIRSF" id="PIRSF006092">
    <property type="entry name" value="GreA_GreB"/>
    <property type="match status" value="1"/>
</dbReference>
<dbReference type="Pfam" id="PF01272">
    <property type="entry name" value="GreA_GreB"/>
    <property type="match status" value="1"/>
</dbReference>
<proteinExistence type="inferred from homology"/>
<dbReference type="InterPro" id="IPR022691">
    <property type="entry name" value="Tscrpt_elong_fac_GreA/B_N"/>
</dbReference>
<evidence type="ECO:0000256" key="1">
    <source>
        <dbReference type="ARBA" id="ARBA00008213"/>
    </source>
</evidence>
<evidence type="ECO:0000256" key="2">
    <source>
        <dbReference type="ARBA" id="ARBA00013729"/>
    </source>
</evidence>
<dbReference type="InterPro" id="IPR018151">
    <property type="entry name" value="TF_GreA/GreB_CS"/>
</dbReference>
<evidence type="ECO:0000256" key="6">
    <source>
        <dbReference type="ARBA" id="ARBA00024916"/>
    </source>
</evidence>
<comment type="similarity">
    <text evidence="1">Belongs to the GreA/GreB family.</text>
</comment>
<evidence type="ECO:0000259" key="8">
    <source>
        <dbReference type="Pfam" id="PF01272"/>
    </source>
</evidence>
<dbReference type="GO" id="GO:0003677">
    <property type="term" value="F:DNA binding"/>
    <property type="evidence" value="ECO:0007669"/>
    <property type="project" value="UniProtKB-KW"/>
</dbReference>
<dbReference type="PROSITE" id="PS00830">
    <property type="entry name" value="GREAB_2"/>
    <property type="match status" value="1"/>
</dbReference>
<organism evidence="10">
    <name type="scientific">freshwater metagenome</name>
    <dbReference type="NCBI Taxonomy" id="449393"/>
    <lineage>
        <taxon>unclassified sequences</taxon>
        <taxon>metagenomes</taxon>
        <taxon>ecological metagenomes</taxon>
    </lineage>
</organism>
<dbReference type="Gene3D" id="3.10.50.30">
    <property type="entry name" value="Transcription elongation factor, GreA/GreB, C-terminal domain"/>
    <property type="match status" value="1"/>
</dbReference>
<dbReference type="GO" id="GO:0006354">
    <property type="term" value="P:DNA-templated transcription elongation"/>
    <property type="evidence" value="ECO:0007669"/>
    <property type="project" value="TreeGrafter"/>
</dbReference>
<keyword evidence="5" id="KW-0804">Transcription</keyword>
<dbReference type="InterPro" id="IPR023459">
    <property type="entry name" value="Tscrpt_elong_fac_GreA/B_fam"/>
</dbReference>
<keyword evidence="4" id="KW-0238">DNA-binding</keyword>
<sequence length="162" mass="17614">MSETHEATWLTQEAYDRLASELEYLLTVARQDIAKKIQEAREEGDLKENGGYHAAKEEQGKIEARAARLENILANAVVGEARESNGVVEQGTVIKLTMNGSEMEFLLGSAEIAEGSDVEVYSPDSPIGTAILGAKVGDTVSFFAPNGKEREIKILEVKNFLG</sequence>
<dbReference type="Pfam" id="PF03449">
    <property type="entry name" value="GreA_GreB_N"/>
    <property type="match status" value="1"/>
</dbReference>
<dbReference type="GO" id="GO:0070063">
    <property type="term" value="F:RNA polymerase binding"/>
    <property type="evidence" value="ECO:0007669"/>
    <property type="project" value="InterPro"/>
</dbReference>
<evidence type="ECO:0000313" key="10">
    <source>
        <dbReference type="EMBL" id="CAB4607144.1"/>
    </source>
</evidence>
<dbReference type="PANTHER" id="PTHR30437">
    <property type="entry name" value="TRANSCRIPTION ELONGATION FACTOR GREA"/>
    <property type="match status" value="1"/>
</dbReference>
<comment type="function">
    <text evidence="6">Necessary for efficient RNA polymerase transcription elongation past template-encoded arresting sites. The arresting sites in DNA have the property of trapping a certain fraction of elongating RNA polymerases that pass through, resulting in locked ternary complexes. Cleavage of the nascent transcript by cleavage factors such as GreA or GreB allows the resumption of elongation from the new 3'terminus. GreA releases sequences of 2 to 3 nucleotides.</text>
</comment>
<accession>A0A6J6H793</accession>
<dbReference type="SUPFAM" id="SSF54534">
    <property type="entry name" value="FKBP-like"/>
    <property type="match status" value="1"/>
</dbReference>
<gene>
    <name evidence="10" type="ORF">UFOPK1857_00185</name>
</gene>
<dbReference type="NCBIfam" id="TIGR01462">
    <property type="entry name" value="greA"/>
    <property type="match status" value="1"/>
</dbReference>
<dbReference type="PANTHER" id="PTHR30437:SF4">
    <property type="entry name" value="TRANSCRIPTION ELONGATION FACTOR GREA"/>
    <property type="match status" value="1"/>
</dbReference>
<dbReference type="InterPro" id="IPR028624">
    <property type="entry name" value="Tscrpt_elong_fac_GreA/B"/>
</dbReference>
<name>A0A6J6H793_9ZZZZ</name>
<dbReference type="NCBIfam" id="NF001262">
    <property type="entry name" value="PRK00226.1-3"/>
    <property type="match status" value="1"/>
</dbReference>
<dbReference type="AlphaFoldDB" id="A0A6J6H793"/>
<protein>
    <recommendedName>
        <fullName evidence="2">Transcription elongation factor GreA</fullName>
    </recommendedName>
    <alternativeName>
        <fullName evidence="7">Transcript cleavage factor GreA</fullName>
    </alternativeName>
</protein>
<evidence type="ECO:0000259" key="9">
    <source>
        <dbReference type="Pfam" id="PF03449"/>
    </source>
</evidence>
<evidence type="ECO:0000256" key="5">
    <source>
        <dbReference type="ARBA" id="ARBA00023163"/>
    </source>
</evidence>
<dbReference type="InterPro" id="IPR006359">
    <property type="entry name" value="Tscrpt_elong_fac_GreA"/>
</dbReference>
<dbReference type="InterPro" id="IPR001437">
    <property type="entry name" value="Tscrpt_elong_fac_GreA/B_C"/>
</dbReference>
<dbReference type="GO" id="GO:0032784">
    <property type="term" value="P:regulation of DNA-templated transcription elongation"/>
    <property type="evidence" value="ECO:0007669"/>
    <property type="project" value="InterPro"/>
</dbReference>
<evidence type="ECO:0000256" key="4">
    <source>
        <dbReference type="ARBA" id="ARBA00023125"/>
    </source>
</evidence>
<evidence type="ECO:0000256" key="3">
    <source>
        <dbReference type="ARBA" id="ARBA00023015"/>
    </source>
</evidence>
<feature type="domain" description="Transcription elongation factor GreA/GreB C-terminal" evidence="8">
    <location>
        <begin position="84"/>
        <end position="158"/>
    </location>
</feature>
<keyword evidence="3" id="KW-0805">Transcription regulation</keyword>
<dbReference type="InterPro" id="IPR036953">
    <property type="entry name" value="GreA/GreB_C_sf"/>
</dbReference>
<evidence type="ECO:0000256" key="7">
    <source>
        <dbReference type="ARBA" id="ARBA00030776"/>
    </source>
</evidence>
<dbReference type="FunFam" id="1.10.287.180:FF:000001">
    <property type="entry name" value="Transcription elongation factor GreA"/>
    <property type="match status" value="1"/>
</dbReference>
<dbReference type="InterPro" id="IPR036805">
    <property type="entry name" value="Tscrpt_elong_fac_GreA/B_N_sf"/>
</dbReference>